<protein>
    <submittedName>
        <fullName evidence="2">Uncharacterized protein</fullName>
    </submittedName>
</protein>
<accession>A0A1G1XJW9</accession>
<keyword evidence="1" id="KW-1133">Transmembrane helix</keyword>
<proteinExistence type="predicted"/>
<gene>
    <name evidence="2" type="ORF">A2570_03080</name>
</gene>
<organism evidence="2 3">
    <name type="scientific">Candidatus Brennerbacteria bacterium RIFOXYD1_FULL_41_16</name>
    <dbReference type="NCBI Taxonomy" id="1797529"/>
    <lineage>
        <taxon>Bacteria</taxon>
        <taxon>Candidatus Brenneribacteriota</taxon>
    </lineage>
</organism>
<evidence type="ECO:0000313" key="3">
    <source>
        <dbReference type="Proteomes" id="UP000178570"/>
    </source>
</evidence>
<reference evidence="2 3" key="1">
    <citation type="journal article" date="2016" name="Nat. Commun.">
        <title>Thousands of microbial genomes shed light on interconnected biogeochemical processes in an aquifer system.</title>
        <authorList>
            <person name="Anantharaman K."/>
            <person name="Brown C.T."/>
            <person name="Hug L.A."/>
            <person name="Sharon I."/>
            <person name="Castelle C.J."/>
            <person name="Probst A.J."/>
            <person name="Thomas B.C."/>
            <person name="Singh A."/>
            <person name="Wilkins M.J."/>
            <person name="Karaoz U."/>
            <person name="Brodie E.L."/>
            <person name="Williams K.H."/>
            <person name="Hubbard S.S."/>
            <person name="Banfield J.F."/>
        </authorList>
    </citation>
    <scope>NUCLEOTIDE SEQUENCE [LARGE SCALE GENOMIC DNA]</scope>
</reference>
<dbReference type="Proteomes" id="UP000178570">
    <property type="component" value="Unassembled WGS sequence"/>
</dbReference>
<keyword evidence="1" id="KW-0812">Transmembrane</keyword>
<name>A0A1G1XJW9_9BACT</name>
<dbReference type="EMBL" id="MHHY01000009">
    <property type="protein sequence ID" value="OGY40242.1"/>
    <property type="molecule type" value="Genomic_DNA"/>
</dbReference>
<dbReference type="STRING" id="1797529.A2570_03080"/>
<evidence type="ECO:0000313" key="2">
    <source>
        <dbReference type="EMBL" id="OGY40242.1"/>
    </source>
</evidence>
<feature type="transmembrane region" description="Helical" evidence="1">
    <location>
        <begin position="20"/>
        <end position="39"/>
    </location>
</feature>
<evidence type="ECO:0000256" key="1">
    <source>
        <dbReference type="SAM" id="Phobius"/>
    </source>
</evidence>
<dbReference type="AlphaFoldDB" id="A0A1G1XJW9"/>
<sequence length="123" mass="14220">MKTYVPERRVDMNIFDWSMLMLWLPFVTGFIAVLALWLYEHCHPKQIINGPSYNDLLSLVGKRVKIHQELYSARTGGFDYIMRVFAVERPGMTANDGGVGFLVEEGENDHPVMVWWDTIITVL</sequence>
<keyword evidence="1" id="KW-0472">Membrane</keyword>
<comment type="caution">
    <text evidence="2">The sequence shown here is derived from an EMBL/GenBank/DDBJ whole genome shotgun (WGS) entry which is preliminary data.</text>
</comment>